<dbReference type="RefSeq" id="WP_162309511.1">
    <property type="nucleotide sequence ID" value="NZ_JACHGU010000003.1"/>
</dbReference>
<comment type="caution">
    <text evidence="1">The sequence shown here is derived from an EMBL/GenBank/DDBJ whole genome shotgun (WGS) entry which is preliminary data.</text>
</comment>
<dbReference type="InterPro" id="IPR025048">
    <property type="entry name" value="DUF3987"/>
</dbReference>
<reference evidence="1 2" key="1">
    <citation type="submission" date="2017-10" db="EMBL/GenBank/DDBJ databases">
        <title>Whole genome sequencing of Pseudoxanthomonas broegbernensis DSM 12573(T).</title>
        <authorList>
            <person name="Kumar S."/>
            <person name="Bansal K."/>
            <person name="Kaur A."/>
            <person name="Patil P."/>
            <person name="Sharma S."/>
            <person name="Patil P.B."/>
        </authorList>
    </citation>
    <scope>NUCLEOTIDE SEQUENCE [LARGE SCALE GENOMIC DNA]</scope>
    <source>
        <strain evidence="1 2">DSM 12573</strain>
    </source>
</reference>
<evidence type="ECO:0000313" key="1">
    <source>
        <dbReference type="EMBL" id="KAF1687960.1"/>
    </source>
</evidence>
<gene>
    <name evidence="1" type="ORF">B1992_00535</name>
</gene>
<dbReference type="Pfam" id="PF13148">
    <property type="entry name" value="DUF3987"/>
    <property type="match status" value="1"/>
</dbReference>
<evidence type="ECO:0008006" key="3">
    <source>
        <dbReference type="Google" id="ProtNLM"/>
    </source>
</evidence>
<keyword evidence="2" id="KW-1185">Reference proteome</keyword>
<accession>A0A7V8GPX2</accession>
<dbReference type="AlphaFoldDB" id="A0A7V8GPX2"/>
<dbReference type="Proteomes" id="UP000462066">
    <property type="component" value="Unassembled WGS sequence"/>
</dbReference>
<proteinExistence type="predicted"/>
<evidence type="ECO:0000313" key="2">
    <source>
        <dbReference type="Proteomes" id="UP000462066"/>
    </source>
</evidence>
<dbReference type="EMBL" id="MWIP01000001">
    <property type="protein sequence ID" value="KAF1687960.1"/>
    <property type="molecule type" value="Genomic_DNA"/>
</dbReference>
<sequence>MTSMFVRQTPQYPLDAFLVVARDAGHELVRNVQAPDALIGMGLINAISMACQGLIDVKLPTGQVRPVSQNLLLVAESGERKTTVASLLLAPFREADTQALVGHALKMEQYRAELGSWVAKAKGIRSAISRATGKGKATAELDRQLLEHARSKPREPRLRCFLRQDITGKAVMEALQGDGESIAITSDEGHLLFKSEAMAHLGLLNRLWDSPEVLPRDRADHEHLLAMNPRVSISIMTQHAPLKAFLDKRGSVARGSGHWARYLVGRPQSMMGYRQVDTEPVWQRLPIFQTRIRELLVKYRTMIESGAIEREQIGFSADAKARWVEVAGQTEGMLREGGYLSEINDFASKVMEILARLAAAMHYFGGERGDITLDTFERAFAVVRWHVEEYRYLFSPQFVVPQDLVDAQAVAAYLRSRLWQGPASDTHVPKNHVLRNGPVRDSGRLNAALSMLEVRGAIWLSRGYRDKRTYLRLSNAFFSQNPMAL</sequence>
<organism evidence="1 2">
    <name type="scientific">Pseudoxanthomonas broegbernensis</name>
    <dbReference type="NCBI Taxonomy" id="83619"/>
    <lineage>
        <taxon>Bacteria</taxon>
        <taxon>Pseudomonadati</taxon>
        <taxon>Pseudomonadota</taxon>
        <taxon>Gammaproteobacteria</taxon>
        <taxon>Lysobacterales</taxon>
        <taxon>Lysobacteraceae</taxon>
        <taxon>Pseudoxanthomonas</taxon>
    </lineage>
</organism>
<name>A0A7V8GPX2_9GAMM</name>
<protein>
    <recommendedName>
        <fullName evidence="3">DUF3987 domain-containing protein</fullName>
    </recommendedName>
</protein>